<dbReference type="Gene3D" id="2.70.98.10">
    <property type="match status" value="1"/>
</dbReference>
<evidence type="ECO:0000256" key="1">
    <source>
        <dbReference type="ARBA" id="ARBA00001913"/>
    </source>
</evidence>
<dbReference type="GO" id="GO:0005975">
    <property type="term" value="P:carbohydrate metabolic process"/>
    <property type="evidence" value="ECO:0007669"/>
    <property type="project" value="InterPro"/>
</dbReference>
<dbReference type="InterPro" id="IPR012939">
    <property type="entry name" value="Glyco_hydro_92"/>
</dbReference>
<dbReference type="AlphaFoldDB" id="A0A5C4SMV9"/>
<dbReference type="Gene3D" id="1.20.1050.60">
    <property type="entry name" value="alpha-1,2-mannosidase"/>
    <property type="match status" value="1"/>
</dbReference>
<evidence type="ECO:0000256" key="3">
    <source>
        <dbReference type="ARBA" id="ARBA00022837"/>
    </source>
</evidence>
<dbReference type="FunFam" id="3.30.2080.10:FF:000001">
    <property type="entry name" value="Alpha-1,2-mannosidase subfamily"/>
    <property type="match status" value="1"/>
</dbReference>
<dbReference type="PANTHER" id="PTHR12143">
    <property type="entry name" value="PEPTIDE N-GLYCANASE PNGASE -RELATED"/>
    <property type="match status" value="1"/>
</dbReference>
<dbReference type="GO" id="GO:0030246">
    <property type="term" value="F:carbohydrate binding"/>
    <property type="evidence" value="ECO:0007669"/>
    <property type="project" value="InterPro"/>
</dbReference>
<keyword evidence="6" id="KW-0378">Hydrolase</keyword>
<dbReference type="InterPro" id="IPR008928">
    <property type="entry name" value="6-hairpin_glycosidase_sf"/>
</dbReference>
<dbReference type="Pfam" id="PF17678">
    <property type="entry name" value="Glyco_hydro_92N"/>
    <property type="match status" value="1"/>
</dbReference>
<evidence type="ECO:0000313" key="7">
    <source>
        <dbReference type="Proteomes" id="UP000308713"/>
    </source>
</evidence>
<dbReference type="Gene3D" id="1.20.1610.10">
    <property type="entry name" value="alpha-1,2-mannosidases domains"/>
    <property type="match status" value="1"/>
</dbReference>
<dbReference type="InterPro" id="IPR014718">
    <property type="entry name" value="GH-type_carb-bd"/>
</dbReference>
<dbReference type="OrthoDB" id="9804511at2"/>
<dbReference type="EMBL" id="VDCS01000006">
    <property type="protein sequence ID" value="TNJ44910.1"/>
    <property type="molecule type" value="Genomic_DNA"/>
</dbReference>
<accession>A0A5C4SMV9</accession>
<dbReference type="Proteomes" id="UP000308713">
    <property type="component" value="Unassembled WGS sequence"/>
</dbReference>
<evidence type="ECO:0000313" key="6">
    <source>
        <dbReference type="EMBL" id="TNJ44910.1"/>
    </source>
</evidence>
<name>A0A5C4SMV9_9FLAO</name>
<dbReference type="Gene3D" id="3.30.2080.10">
    <property type="entry name" value="GH92 mannosidase domain"/>
    <property type="match status" value="1"/>
</dbReference>
<comment type="caution">
    <text evidence="6">The sequence shown here is derived from an EMBL/GenBank/DDBJ whole genome shotgun (WGS) entry which is preliminary data.</text>
</comment>
<dbReference type="InterPro" id="IPR050883">
    <property type="entry name" value="PNGase"/>
</dbReference>
<gene>
    <name evidence="6" type="ORF">FGF67_07030</name>
</gene>
<dbReference type="InterPro" id="IPR041371">
    <property type="entry name" value="GH92_N"/>
</dbReference>
<dbReference type="GO" id="GO:0000224">
    <property type="term" value="F:peptide-N4-(N-acetyl-beta-glucosaminyl)asparagine amidase activity"/>
    <property type="evidence" value="ECO:0007669"/>
    <property type="project" value="TreeGrafter"/>
</dbReference>
<dbReference type="GO" id="GO:0005829">
    <property type="term" value="C:cytosol"/>
    <property type="evidence" value="ECO:0007669"/>
    <property type="project" value="TreeGrafter"/>
</dbReference>
<evidence type="ECO:0000259" key="5">
    <source>
        <dbReference type="Pfam" id="PF17678"/>
    </source>
</evidence>
<dbReference type="InterPro" id="IPR005887">
    <property type="entry name" value="GH92_a_mannosidase_put"/>
</dbReference>
<comment type="subunit">
    <text evidence="2">Monomer.</text>
</comment>
<organism evidence="6 7">
    <name type="scientific">Allotamlana fucoidanivorans</name>
    <dbReference type="NCBI Taxonomy" id="2583814"/>
    <lineage>
        <taxon>Bacteria</taxon>
        <taxon>Pseudomonadati</taxon>
        <taxon>Bacteroidota</taxon>
        <taxon>Flavobacteriia</taxon>
        <taxon>Flavobacteriales</taxon>
        <taxon>Flavobacteriaceae</taxon>
        <taxon>Allotamlana</taxon>
    </lineage>
</organism>
<evidence type="ECO:0000259" key="4">
    <source>
        <dbReference type="Pfam" id="PF07971"/>
    </source>
</evidence>
<dbReference type="NCBIfam" id="TIGR01180">
    <property type="entry name" value="aman2_put"/>
    <property type="match status" value="1"/>
</dbReference>
<reference evidence="6 7" key="1">
    <citation type="submission" date="2019-05" db="EMBL/GenBank/DDBJ databases">
        <title>Tamlana fucoidanivorans sp. nov., isolated from the surface of algae collected from Fujian province in China.</title>
        <authorList>
            <person name="Li J."/>
        </authorList>
    </citation>
    <scope>NUCLEOTIDE SEQUENCE [LARGE SCALE GENOMIC DNA]</scope>
    <source>
        <strain evidence="6 7">CW2-9</strain>
    </source>
</reference>
<dbReference type="GO" id="GO:0006516">
    <property type="term" value="P:glycoprotein catabolic process"/>
    <property type="evidence" value="ECO:0007669"/>
    <property type="project" value="TreeGrafter"/>
</dbReference>
<dbReference type="SUPFAM" id="SSF48208">
    <property type="entry name" value="Six-hairpin glycosidases"/>
    <property type="match status" value="1"/>
</dbReference>
<feature type="domain" description="Glycosyl hydrolase family 92 N-terminal" evidence="5">
    <location>
        <begin position="27"/>
        <end position="196"/>
    </location>
</feature>
<dbReference type="RefSeq" id="WP_139696159.1">
    <property type="nucleotide sequence ID" value="NZ_CP074074.1"/>
</dbReference>
<dbReference type="PANTHER" id="PTHR12143:SF43">
    <property type="entry name" value="PUTATIVE-RELATED"/>
    <property type="match status" value="1"/>
</dbReference>
<sequence length="746" mass="85958">MKRLTVLLLFSIGLFSKIWGQEDFTKYIDPTIGNVSRFLVPTYPTMHQPNQMLRMFPVKKDYISDEVEAFPLQVISHRRPGSIQMKAFSGYDIQKTQNQSMIIDHDLEVYHPWFYQTYLIEDNIKVSFTPGKKAAIYKIEFLEQNLKTLMFKGKGANKMTLAIHENGTFSMAETVEELTRGTNPKRKLVKVYAHALLVNENNETMQLNKVDTTNSKFLIQFKGDSIVYLKYAISYISHEQAKINLEKELSGVDFNDLQASAKKSWDKVTNQIQVEGGTEAQKRAFYTALYRTYERMVDINEYGQYFSGYDNKTHKSNSSFYVDDWVWDTYRAHHPLRTILTPSMEEEMLDSYVKMYEQSGWMPTFPIVDGNSMCMNSYHSSALFLDAYRKGLKDYDIEKAYQGIKKNLTQGTFIPWRQGYPKETIDDFYHENGFYPALHPGEKETIANMDGFEKRQAVAVSLGISFDFWVLSELAKELGENKEAKAFSEKGNNYKKLWRDEYKLFMPKDDKGNWIDINPKSAGGRGYRDYYDENNGWTYAWDVQQDIQGLINLLGGKEQAEARLDQMFREPLGMRKNEFFLDGSNSTGMVGQFSMGNEPSFHIPYLYNYFGAPWKTQKKTRFLLDVWFKDNVFGVPGDEDGGGMSAFVVFSSMGLYPTTPGLPFYDITSPIFEKTSIKLENGKTFTVLAEGASKKKKYIQKAFLNGKEITSPFITHKQIMDGATLKLVLGAMPNKEWGKHTSLPKY</sequence>
<comment type="cofactor">
    <cofactor evidence="1">
        <name>Ca(2+)</name>
        <dbReference type="ChEBI" id="CHEBI:29108"/>
    </cofactor>
</comment>
<dbReference type="Pfam" id="PF07971">
    <property type="entry name" value="Glyco_hydro_92"/>
    <property type="match status" value="1"/>
</dbReference>
<keyword evidence="7" id="KW-1185">Reference proteome</keyword>
<keyword evidence="3" id="KW-0106">Calcium</keyword>
<protein>
    <submittedName>
        <fullName evidence="6">Glycoside hydrolase family 92 protein</fullName>
    </submittedName>
</protein>
<feature type="domain" description="Glycosyl hydrolase family 92" evidence="4">
    <location>
        <begin position="240"/>
        <end position="730"/>
    </location>
</feature>
<evidence type="ECO:0000256" key="2">
    <source>
        <dbReference type="ARBA" id="ARBA00011245"/>
    </source>
</evidence>
<proteinExistence type="predicted"/>